<evidence type="ECO:0008006" key="4">
    <source>
        <dbReference type="Google" id="ProtNLM"/>
    </source>
</evidence>
<feature type="region of interest" description="Disordered" evidence="1">
    <location>
        <begin position="77"/>
        <end position="136"/>
    </location>
</feature>
<feature type="compositionally biased region" description="Basic residues" evidence="1">
    <location>
        <begin position="77"/>
        <end position="87"/>
    </location>
</feature>
<reference evidence="2 3" key="1">
    <citation type="journal article" date="2011" name="Cell">
        <title>Insight into structure and assembly of the nuclear pore complex by utilizing the genome of a eukaryotic thermophile.</title>
        <authorList>
            <person name="Amlacher S."/>
            <person name="Sarges P."/>
            <person name="Flemming D."/>
            <person name="van Noort V."/>
            <person name="Kunze R."/>
            <person name="Devos D.P."/>
            <person name="Arumugam M."/>
            <person name="Bork P."/>
            <person name="Hurt E."/>
        </authorList>
    </citation>
    <scope>NUCLEOTIDE SEQUENCE [LARGE SCALE GENOMIC DNA]</scope>
    <source>
        <strain evidence="3">DSM 1495 / CBS 144.50 / IMI 039719</strain>
    </source>
</reference>
<keyword evidence="3" id="KW-1185">Reference proteome</keyword>
<dbReference type="RefSeq" id="XP_006697508.1">
    <property type="nucleotide sequence ID" value="XM_006697445.1"/>
</dbReference>
<gene>
    <name evidence="2" type="ORF">CTHT_0072490</name>
</gene>
<dbReference type="Proteomes" id="UP000008066">
    <property type="component" value="Unassembled WGS sequence"/>
</dbReference>
<dbReference type="OrthoDB" id="5399305at2759"/>
<dbReference type="EMBL" id="GL988047">
    <property type="protein sequence ID" value="EGS17890.1"/>
    <property type="molecule type" value="Genomic_DNA"/>
</dbReference>
<feature type="region of interest" description="Disordered" evidence="1">
    <location>
        <begin position="178"/>
        <end position="252"/>
    </location>
</feature>
<name>G0SFX5_CHATD</name>
<evidence type="ECO:0000313" key="2">
    <source>
        <dbReference type="EMBL" id="EGS17890.1"/>
    </source>
</evidence>
<sequence>MHMTAPAMPYAPTSDALSRHEYGVTKPRKTTTGGGRAWSEDEELYLLQTRMQKMPYKHIAAHLKKTELACRLHYHQLSHGSSRRKRAASLSSSGSSSAPNNHSPVMRPSSMPSPIHEHGSRSASPTDHSAYHCVSPSGASIQLPSISSTTAAGSNTSPRLPVILPKPASMGLTLNTMVSPASASSSPTACRAYPNPLHDIPPPPPQGITSAPASYRTSSSSTAPTSTTPKPASRPGTHHNAPSLRLDCSPATILPSPSTLSASPCGNNLQGASHPVDMARLTAIYNAHRAHFWNMIAAEYGQGANPWVLEGAWRSTSANNNTTMGGFMALGGAVTPITPVTSPEEGYGLCGGNNNVNGREQQQQKQTMKSDKTRISAILGIDASPRSPSEREMVRRMEERCAVGVVGA</sequence>
<dbReference type="AlphaFoldDB" id="G0SFX5"/>
<organism evidence="3">
    <name type="scientific">Chaetomium thermophilum (strain DSM 1495 / CBS 144.50 / IMI 039719)</name>
    <name type="common">Thermochaetoides thermophila</name>
    <dbReference type="NCBI Taxonomy" id="759272"/>
    <lineage>
        <taxon>Eukaryota</taxon>
        <taxon>Fungi</taxon>
        <taxon>Dikarya</taxon>
        <taxon>Ascomycota</taxon>
        <taxon>Pezizomycotina</taxon>
        <taxon>Sordariomycetes</taxon>
        <taxon>Sordariomycetidae</taxon>
        <taxon>Sordariales</taxon>
        <taxon>Chaetomiaceae</taxon>
        <taxon>Thermochaetoides</taxon>
    </lineage>
</organism>
<evidence type="ECO:0000313" key="3">
    <source>
        <dbReference type="Proteomes" id="UP000008066"/>
    </source>
</evidence>
<dbReference type="CDD" id="cd00167">
    <property type="entry name" value="SANT"/>
    <property type="match status" value="1"/>
</dbReference>
<dbReference type="KEGG" id="cthr:CTHT_0072490"/>
<feature type="region of interest" description="Disordered" evidence="1">
    <location>
        <begin position="1"/>
        <end position="36"/>
    </location>
</feature>
<dbReference type="InterPro" id="IPR001005">
    <property type="entry name" value="SANT/Myb"/>
</dbReference>
<proteinExistence type="predicted"/>
<protein>
    <recommendedName>
        <fullName evidence="4">Myb-like domain-containing protein</fullName>
    </recommendedName>
</protein>
<feature type="compositionally biased region" description="Low complexity" evidence="1">
    <location>
        <begin position="179"/>
        <end position="198"/>
    </location>
</feature>
<dbReference type="HOGENOM" id="CLU_042560_0_0_1"/>
<dbReference type="OMA" id="SAPRDNM"/>
<dbReference type="STRING" id="759272.G0SFX5"/>
<dbReference type="eggNOG" id="ENOG502S3M7">
    <property type="taxonomic scope" value="Eukaryota"/>
</dbReference>
<feature type="compositionally biased region" description="Low complexity" evidence="1">
    <location>
        <begin position="88"/>
        <end position="114"/>
    </location>
</feature>
<accession>G0SFX5</accession>
<dbReference type="GeneID" id="18261287"/>
<feature type="compositionally biased region" description="Low complexity" evidence="1">
    <location>
        <begin position="207"/>
        <end position="233"/>
    </location>
</feature>
<evidence type="ECO:0000256" key="1">
    <source>
        <dbReference type="SAM" id="MobiDB-lite"/>
    </source>
</evidence>